<feature type="modified residue" description="4-aspartylphosphate" evidence="5">
    <location>
        <position position="53"/>
    </location>
</feature>
<evidence type="ECO:0000256" key="4">
    <source>
        <dbReference type="ARBA" id="ARBA00023163"/>
    </source>
</evidence>
<evidence type="ECO:0000256" key="5">
    <source>
        <dbReference type="PROSITE-ProRule" id="PRU00169"/>
    </source>
</evidence>
<organism evidence="8 9">
    <name type="scientific">Desulfomarina profundi</name>
    <dbReference type="NCBI Taxonomy" id="2772557"/>
    <lineage>
        <taxon>Bacteria</taxon>
        <taxon>Pseudomonadati</taxon>
        <taxon>Thermodesulfobacteriota</taxon>
        <taxon>Desulfobulbia</taxon>
        <taxon>Desulfobulbales</taxon>
        <taxon>Desulfobulbaceae</taxon>
        <taxon>Desulfomarina</taxon>
    </lineage>
</organism>
<dbReference type="PANTHER" id="PTHR43214:SF41">
    <property type="entry name" value="NITRATE_NITRITE RESPONSE REGULATOR PROTEIN NARP"/>
    <property type="match status" value="1"/>
</dbReference>
<dbReference type="Pfam" id="PF00072">
    <property type="entry name" value="Response_reg"/>
    <property type="match status" value="1"/>
</dbReference>
<dbReference type="SMART" id="SM00421">
    <property type="entry name" value="HTH_LUXR"/>
    <property type="match status" value="1"/>
</dbReference>
<dbReference type="EMBL" id="AP024086">
    <property type="protein sequence ID" value="BCL61303.1"/>
    <property type="molecule type" value="Genomic_DNA"/>
</dbReference>
<evidence type="ECO:0000256" key="2">
    <source>
        <dbReference type="ARBA" id="ARBA00023015"/>
    </source>
</evidence>
<keyword evidence="1 5" id="KW-0597">Phosphoprotein</keyword>
<evidence type="ECO:0000259" key="7">
    <source>
        <dbReference type="PROSITE" id="PS50110"/>
    </source>
</evidence>
<dbReference type="RefSeq" id="WP_228853771.1">
    <property type="nucleotide sequence ID" value="NZ_AP024086.1"/>
</dbReference>
<dbReference type="PROSITE" id="PS50043">
    <property type="entry name" value="HTH_LUXR_2"/>
    <property type="match status" value="1"/>
</dbReference>
<dbReference type="Proteomes" id="UP000826725">
    <property type="component" value="Chromosome"/>
</dbReference>
<reference evidence="8" key="1">
    <citation type="submission" date="2020-09" db="EMBL/GenBank/DDBJ databases">
        <title>Desulfogranum mesoprofundum gen. nov., sp. nov., a novel mesophilic, sulfate-reducing chemolithoautotroph isolated from a deep-sea hydrothermal vent chimney in the Suiyo Seamount.</title>
        <authorList>
            <person name="Hashimoto Y."/>
            <person name="Nakagawa S."/>
        </authorList>
    </citation>
    <scope>NUCLEOTIDE SEQUENCE</scope>
    <source>
        <strain evidence="8">KT2</strain>
    </source>
</reference>
<dbReference type="GO" id="GO:0003677">
    <property type="term" value="F:DNA binding"/>
    <property type="evidence" value="ECO:0007669"/>
    <property type="project" value="UniProtKB-KW"/>
</dbReference>
<keyword evidence="3 8" id="KW-0238">DNA-binding</keyword>
<gene>
    <name evidence="8" type="ORF">DGMP_19960</name>
</gene>
<dbReference type="AlphaFoldDB" id="A0A8D5FH91"/>
<dbReference type="CDD" id="cd06170">
    <property type="entry name" value="LuxR_C_like"/>
    <property type="match status" value="1"/>
</dbReference>
<evidence type="ECO:0000313" key="9">
    <source>
        <dbReference type="Proteomes" id="UP000826725"/>
    </source>
</evidence>
<proteinExistence type="predicted"/>
<accession>A0A8D5FH91</accession>
<evidence type="ECO:0000256" key="3">
    <source>
        <dbReference type="ARBA" id="ARBA00023125"/>
    </source>
</evidence>
<feature type="domain" description="HTH luxR-type" evidence="6">
    <location>
        <begin position="144"/>
        <end position="209"/>
    </location>
</feature>
<name>A0A8D5FH91_9BACT</name>
<dbReference type="InterPro" id="IPR000792">
    <property type="entry name" value="Tscrpt_reg_LuxR_C"/>
</dbReference>
<keyword evidence="9" id="KW-1185">Reference proteome</keyword>
<evidence type="ECO:0000313" key="8">
    <source>
        <dbReference type="EMBL" id="BCL61303.1"/>
    </source>
</evidence>
<dbReference type="PROSITE" id="PS00622">
    <property type="entry name" value="HTH_LUXR_1"/>
    <property type="match status" value="1"/>
</dbReference>
<keyword evidence="4" id="KW-0804">Transcription</keyword>
<dbReference type="CDD" id="cd17535">
    <property type="entry name" value="REC_NarL-like"/>
    <property type="match status" value="1"/>
</dbReference>
<sequence length="213" mass="23512">MNVFLVDDHQMFRQGLRTLLEGTSDIHVVGEAGDGREGLKEIEKLQPDVAVLDIAMAGLSGIDVTKQLQKRVPDCRILVLTMHADSFFAVESLKAGALGFLLKEESFDRFIDALRCVAAGNTFISPSLKTVVLEELVGIARKSKDRSKDILTVREREILQLVAEGMTNQEIADTLCISSSTVDTHRKNIMTKLDVHSVAGLVKYAIRHKIVIL</sequence>
<feature type="domain" description="Response regulatory" evidence="7">
    <location>
        <begin position="2"/>
        <end position="118"/>
    </location>
</feature>
<dbReference type="PANTHER" id="PTHR43214">
    <property type="entry name" value="TWO-COMPONENT RESPONSE REGULATOR"/>
    <property type="match status" value="1"/>
</dbReference>
<dbReference type="Pfam" id="PF00196">
    <property type="entry name" value="GerE"/>
    <property type="match status" value="1"/>
</dbReference>
<evidence type="ECO:0000256" key="1">
    <source>
        <dbReference type="ARBA" id="ARBA00022553"/>
    </source>
</evidence>
<dbReference type="PROSITE" id="PS50110">
    <property type="entry name" value="RESPONSE_REGULATORY"/>
    <property type="match status" value="1"/>
</dbReference>
<dbReference type="InterPro" id="IPR039420">
    <property type="entry name" value="WalR-like"/>
</dbReference>
<dbReference type="KEGG" id="dbk:DGMP_19960"/>
<dbReference type="InterPro" id="IPR058245">
    <property type="entry name" value="NreC/VraR/RcsB-like_REC"/>
</dbReference>
<protein>
    <submittedName>
        <fullName evidence="8">DNA-binding response regulator</fullName>
    </submittedName>
</protein>
<dbReference type="GO" id="GO:0000160">
    <property type="term" value="P:phosphorelay signal transduction system"/>
    <property type="evidence" value="ECO:0007669"/>
    <property type="project" value="InterPro"/>
</dbReference>
<dbReference type="GO" id="GO:0006355">
    <property type="term" value="P:regulation of DNA-templated transcription"/>
    <property type="evidence" value="ECO:0007669"/>
    <property type="project" value="InterPro"/>
</dbReference>
<keyword evidence="2" id="KW-0805">Transcription regulation</keyword>
<dbReference type="SMART" id="SM00448">
    <property type="entry name" value="REC"/>
    <property type="match status" value="1"/>
</dbReference>
<dbReference type="InterPro" id="IPR001789">
    <property type="entry name" value="Sig_transdc_resp-reg_receiver"/>
</dbReference>
<evidence type="ECO:0000259" key="6">
    <source>
        <dbReference type="PROSITE" id="PS50043"/>
    </source>
</evidence>